<dbReference type="EMBL" id="VLLI01000014">
    <property type="protein sequence ID" value="TWI95977.1"/>
    <property type="molecule type" value="Genomic_DNA"/>
</dbReference>
<accession>A0A562TQV3</accession>
<organism evidence="1 2">
    <name type="scientific">Mucilaginibacter frigoritolerans</name>
    <dbReference type="NCBI Taxonomy" id="652788"/>
    <lineage>
        <taxon>Bacteria</taxon>
        <taxon>Pseudomonadati</taxon>
        <taxon>Bacteroidota</taxon>
        <taxon>Sphingobacteriia</taxon>
        <taxon>Sphingobacteriales</taxon>
        <taxon>Sphingobacteriaceae</taxon>
        <taxon>Mucilaginibacter</taxon>
    </lineage>
</organism>
<comment type="caution">
    <text evidence="1">The sequence shown here is derived from an EMBL/GenBank/DDBJ whole genome shotgun (WGS) entry which is preliminary data.</text>
</comment>
<dbReference type="Proteomes" id="UP000317010">
    <property type="component" value="Unassembled WGS sequence"/>
</dbReference>
<sequence length="167" mass="19677">MLLNLYYELLEHPYKDSSSSIGEHWSRIKLEILDDEKLLKTAFDIQWDLTVFLEWFLENEKTLLYEDIPTNINGTSIAKGVYDFYEKLDPDTIDEALINQVYDYRTRHEIWFALRGAKNVDNIFIGLLDSKITISFCNDINEWSYDVEVASFFKKVHLAFKEISSSI</sequence>
<protein>
    <submittedName>
        <fullName evidence="1">Uncharacterized protein</fullName>
    </submittedName>
</protein>
<dbReference type="AlphaFoldDB" id="A0A562TQV3"/>
<reference evidence="1 2" key="1">
    <citation type="submission" date="2019-07" db="EMBL/GenBank/DDBJ databases">
        <title>Genomic Encyclopedia of Archaeal and Bacterial Type Strains, Phase II (KMG-II): from individual species to whole genera.</title>
        <authorList>
            <person name="Goeker M."/>
        </authorList>
    </citation>
    <scope>NUCLEOTIDE SEQUENCE [LARGE SCALE GENOMIC DNA]</scope>
    <source>
        <strain evidence="1 2">ATCC BAA-1854</strain>
    </source>
</reference>
<gene>
    <name evidence="1" type="ORF">JN11_04252</name>
</gene>
<proteinExistence type="predicted"/>
<evidence type="ECO:0000313" key="1">
    <source>
        <dbReference type="EMBL" id="TWI95977.1"/>
    </source>
</evidence>
<keyword evidence="2" id="KW-1185">Reference proteome</keyword>
<name>A0A562TQV3_9SPHI</name>
<evidence type="ECO:0000313" key="2">
    <source>
        <dbReference type="Proteomes" id="UP000317010"/>
    </source>
</evidence>